<organism evidence="5 6">
    <name type="scientific">Halteria grandinella</name>
    <dbReference type="NCBI Taxonomy" id="5974"/>
    <lineage>
        <taxon>Eukaryota</taxon>
        <taxon>Sar</taxon>
        <taxon>Alveolata</taxon>
        <taxon>Ciliophora</taxon>
        <taxon>Intramacronucleata</taxon>
        <taxon>Spirotrichea</taxon>
        <taxon>Stichotrichia</taxon>
        <taxon>Sporadotrichida</taxon>
        <taxon>Halteriidae</taxon>
        <taxon>Halteria</taxon>
    </lineage>
</organism>
<evidence type="ECO:0000256" key="2">
    <source>
        <dbReference type="ARBA" id="ARBA00023027"/>
    </source>
</evidence>
<dbReference type="Proteomes" id="UP000785679">
    <property type="component" value="Unassembled WGS sequence"/>
</dbReference>
<name>A0A8J8NLN3_HALGN</name>
<evidence type="ECO:0000256" key="1">
    <source>
        <dbReference type="ARBA" id="ARBA00022679"/>
    </source>
</evidence>
<dbReference type="GO" id="GO:0070403">
    <property type="term" value="F:NAD+ binding"/>
    <property type="evidence" value="ECO:0007669"/>
    <property type="project" value="InterPro"/>
</dbReference>
<dbReference type="PANTHER" id="PTHR11085:SF10">
    <property type="entry name" value="NAD-DEPENDENT PROTEIN DEACYLASE SIRTUIN-5, MITOCHONDRIAL-RELATED"/>
    <property type="match status" value="1"/>
</dbReference>
<comment type="caution">
    <text evidence="5">The sequence shown here is derived from an EMBL/GenBank/DDBJ whole genome shotgun (WGS) entry which is preliminary data.</text>
</comment>
<proteinExistence type="predicted"/>
<evidence type="ECO:0000313" key="5">
    <source>
        <dbReference type="EMBL" id="TNV77573.1"/>
    </source>
</evidence>
<dbReference type="InterPro" id="IPR050134">
    <property type="entry name" value="NAD-dep_sirtuin_deacylases"/>
</dbReference>
<feature type="binding site" evidence="3">
    <location>
        <position position="283"/>
    </location>
    <ligand>
        <name>Zn(2+)</name>
        <dbReference type="ChEBI" id="CHEBI:29105"/>
    </ligand>
</feature>
<dbReference type="GO" id="GO:0017136">
    <property type="term" value="F:histone deacetylase activity, NAD-dependent"/>
    <property type="evidence" value="ECO:0007669"/>
    <property type="project" value="TreeGrafter"/>
</dbReference>
<dbReference type="GO" id="GO:0046872">
    <property type="term" value="F:metal ion binding"/>
    <property type="evidence" value="ECO:0007669"/>
    <property type="project" value="UniProtKB-KW"/>
</dbReference>
<sequence>MLHQYIIMVESTQKTQLPDEPIEEDYYQRIMRELKETRARAAATIDRGIILREQIQDTLQKSKDVDDRFEKFKTDFGNVMDSIVRSMADRQSIDTVDPNKMTHKPSTATAKEAAQYIVGKKNIMILTGAGLSAASGIPTFRGANGFWKQQYEGYSDPEEILKMTTFTKDPHIVWKWHYDFIMLMKACNPNDGHRAIQDLITYAKQKNSANTFLVTQNIDNYHTDVLGKTSVKTEGTKEYAFTDKIYEIHGNVQYMFCITSGCSKEKLFMKCPDNEEMPRCKACGNPMKPHAMFFDEQYSEELYKSETVRNFVENKMDALIVIGTALQTSFAKMIVNKALLKLEIPVIEVNIESCIPAGFRILVSEPSEKSLPAMVSEYKRVAKI</sequence>
<protein>
    <recommendedName>
        <fullName evidence="4">Deacetylase sirtuin-type domain-containing protein</fullName>
    </recommendedName>
</protein>
<dbReference type="GO" id="GO:0005634">
    <property type="term" value="C:nucleus"/>
    <property type="evidence" value="ECO:0007669"/>
    <property type="project" value="TreeGrafter"/>
</dbReference>
<evidence type="ECO:0000259" key="4">
    <source>
        <dbReference type="PROSITE" id="PS50305"/>
    </source>
</evidence>
<dbReference type="InterPro" id="IPR026590">
    <property type="entry name" value="Ssirtuin_cat_dom"/>
</dbReference>
<keyword evidence="6" id="KW-1185">Reference proteome</keyword>
<evidence type="ECO:0000256" key="3">
    <source>
        <dbReference type="PROSITE-ProRule" id="PRU00236"/>
    </source>
</evidence>
<dbReference type="SUPFAM" id="SSF52467">
    <property type="entry name" value="DHS-like NAD/FAD-binding domain"/>
    <property type="match status" value="1"/>
</dbReference>
<evidence type="ECO:0000313" key="6">
    <source>
        <dbReference type="Proteomes" id="UP000785679"/>
    </source>
</evidence>
<dbReference type="EMBL" id="RRYP01011689">
    <property type="protein sequence ID" value="TNV77573.1"/>
    <property type="molecule type" value="Genomic_DNA"/>
</dbReference>
<dbReference type="AlphaFoldDB" id="A0A8J8NLN3"/>
<reference evidence="5" key="1">
    <citation type="submission" date="2019-06" db="EMBL/GenBank/DDBJ databases">
        <authorList>
            <person name="Zheng W."/>
        </authorList>
    </citation>
    <scope>NUCLEOTIDE SEQUENCE</scope>
    <source>
        <strain evidence="5">QDHG01</strain>
    </source>
</reference>
<accession>A0A8J8NLN3</accession>
<dbReference type="PANTHER" id="PTHR11085">
    <property type="entry name" value="NAD-DEPENDENT PROTEIN DEACYLASE SIRTUIN-5, MITOCHONDRIAL-RELATED"/>
    <property type="match status" value="1"/>
</dbReference>
<gene>
    <name evidence="5" type="ORF">FGO68_gene14909</name>
</gene>
<dbReference type="OrthoDB" id="424302at2759"/>
<dbReference type="InterPro" id="IPR029035">
    <property type="entry name" value="DHS-like_NAD/FAD-binding_dom"/>
</dbReference>
<keyword evidence="2" id="KW-0520">NAD</keyword>
<feature type="binding site" evidence="3">
    <location>
        <position position="280"/>
    </location>
    <ligand>
        <name>Zn(2+)</name>
        <dbReference type="ChEBI" id="CHEBI:29105"/>
    </ligand>
</feature>
<dbReference type="Pfam" id="PF02146">
    <property type="entry name" value="SIR2"/>
    <property type="match status" value="1"/>
</dbReference>
<keyword evidence="3" id="KW-0862">Zinc</keyword>
<dbReference type="InterPro" id="IPR026591">
    <property type="entry name" value="Sirtuin_cat_small_dom_sf"/>
</dbReference>
<dbReference type="InterPro" id="IPR003000">
    <property type="entry name" value="Sirtuin"/>
</dbReference>
<feature type="active site" description="Proton acceptor" evidence="3">
    <location>
        <position position="249"/>
    </location>
</feature>
<keyword evidence="1" id="KW-0808">Transferase</keyword>
<feature type="domain" description="Deacetylase sirtuin-type" evidence="4">
    <location>
        <begin position="101"/>
        <end position="384"/>
    </location>
</feature>
<feature type="binding site" evidence="3">
    <location>
        <position position="262"/>
    </location>
    <ligand>
        <name>Zn(2+)</name>
        <dbReference type="ChEBI" id="CHEBI:29105"/>
    </ligand>
</feature>
<feature type="binding site" evidence="3">
    <location>
        <position position="257"/>
    </location>
    <ligand>
        <name>Zn(2+)</name>
        <dbReference type="ChEBI" id="CHEBI:29105"/>
    </ligand>
</feature>
<dbReference type="PROSITE" id="PS50305">
    <property type="entry name" value="SIRTUIN"/>
    <property type="match status" value="1"/>
</dbReference>
<keyword evidence="3" id="KW-0479">Metal-binding</keyword>
<dbReference type="Gene3D" id="3.40.50.1220">
    <property type="entry name" value="TPP-binding domain"/>
    <property type="match status" value="1"/>
</dbReference>
<dbReference type="Gene3D" id="3.30.1600.10">
    <property type="entry name" value="SIR2/SIRT2 'Small Domain"/>
    <property type="match status" value="1"/>
</dbReference>